<sequence>MTTISDPHVPTVSAEPIEPQLLGRDASRSRLAVFVGVGLTLFAVLNATAAIYLYRGINDLRTVEGRLEELGAFEQRIVARLDTVNNGFQSRFERLDSQLQGNFNEINGSIARLEQNPPSARDDSITSAAEPVVVTSTVADASSGNSDVAAEPAAAETPRPIKRRSAAPPGPNPAYQRTETPDGKVYYRKIN</sequence>
<keyword evidence="2" id="KW-1133">Transmembrane helix</keyword>
<keyword evidence="2" id="KW-0472">Membrane</keyword>
<gene>
    <name evidence="3" type="ORF">BAE39_25035</name>
</gene>
<feature type="region of interest" description="Disordered" evidence="1">
    <location>
        <begin position="138"/>
        <end position="191"/>
    </location>
</feature>
<evidence type="ECO:0000313" key="4">
    <source>
        <dbReference type="Proteomes" id="UP000093748"/>
    </source>
</evidence>
<dbReference type="AlphaFoldDB" id="A0A1A5HZK9"/>
<proteinExistence type="predicted"/>
<organism evidence="3 4">
    <name type="scientific">Rhizobium loti</name>
    <name type="common">Mesorhizobium loti</name>
    <dbReference type="NCBI Taxonomy" id="381"/>
    <lineage>
        <taxon>Bacteria</taxon>
        <taxon>Pseudomonadati</taxon>
        <taxon>Pseudomonadota</taxon>
        <taxon>Alphaproteobacteria</taxon>
        <taxon>Hyphomicrobiales</taxon>
        <taxon>Phyllobacteriaceae</taxon>
        <taxon>Mesorhizobium</taxon>
    </lineage>
</organism>
<feature type="compositionally biased region" description="Low complexity" evidence="1">
    <location>
        <begin position="138"/>
        <end position="158"/>
    </location>
</feature>
<accession>A0A1A5HZK9</accession>
<protein>
    <submittedName>
        <fullName evidence="3">Uncharacterized protein</fullName>
    </submittedName>
</protein>
<reference evidence="4" key="1">
    <citation type="submission" date="2016-06" db="EMBL/GenBank/DDBJ databases">
        <title>NZP2037 Pacbio-Illumina hybrid assembly.</title>
        <authorList>
            <person name="Ramsay J.P."/>
        </authorList>
    </citation>
    <scope>NUCLEOTIDE SEQUENCE [LARGE SCALE GENOMIC DNA]</scope>
    <source>
        <strain evidence="4">R7ANS::ICEMlSym2042</strain>
    </source>
</reference>
<dbReference type="GeneID" id="66685998"/>
<dbReference type="EMBL" id="LZTJ01000034">
    <property type="protein sequence ID" value="OBP69616.1"/>
    <property type="molecule type" value="Genomic_DNA"/>
</dbReference>
<keyword evidence="2" id="KW-0812">Transmembrane</keyword>
<evidence type="ECO:0000313" key="3">
    <source>
        <dbReference type="EMBL" id="OBP69616.1"/>
    </source>
</evidence>
<evidence type="ECO:0000256" key="2">
    <source>
        <dbReference type="SAM" id="Phobius"/>
    </source>
</evidence>
<dbReference type="Proteomes" id="UP000093748">
    <property type="component" value="Unassembled WGS sequence"/>
</dbReference>
<dbReference type="RefSeq" id="WP_032928699.1">
    <property type="nucleotide sequence ID" value="NZ_LZTH01000004.1"/>
</dbReference>
<comment type="caution">
    <text evidence="3">The sequence shown here is derived from an EMBL/GenBank/DDBJ whole genome shotgun (WGS) entry which is preliminary data.</text>
</comment>
<evidence type="ECO:0000256" key="1">
    <source>
        <dbReference type="SAM" id="MobiDB-lite"/>
    </source>
</evidence>
<feature type="transmembrane region" description="Helical" evidence="2">
    <location>
        <begin position="31"/>
        <end position="54"/>
    </location>
</feature>
<dbReference type="OrthoDB" id="8074804at2"/>
<name>A0A1A5HZK9_RHILI</name>